<dbReference type="AlphaFoldDB" id="A0A1M6DL37"/>
<dbReference type="EMBL" id="FQYX01000005">
    <property type="protein sequence ID" value="SHI73871.1"/>
    <property type="molecule type" value="Genomic_DNA"/>
</dbReference>
<feature type="chain" id="PRO_5012861545" evidence="2">
    <location>
        <begin position="21"/>
        <end position="419"/>
    </location>
</feature>
<reference evidence="3 4" key="1">
    <citation type="submission" date="2016-11" db="EMBL/GenBank/DDBJ databases">
        <authorList>
            <person name="Jaros S."/>
            <person name="Januszkiewicz K."/>
            <person name="Wedrychowicz H."/>
        </authorList>
    </citation>
    <scope>NUCLEOTIDE SEQUENCE [LARGE SCALE GENOMIC DNA]</scope>
    <source>
        <strain evidence="3 4">CGMCC 1.8863</strain>
    </source>
</reference>
<organism evidence="3 4">
    <name type="scientific">Arenibacter nanhaiticus</name>
    <dbReference type="NCBI Taxonomy" id="558155"/>
    <lineage>
        <taxon>Bacteria</taxon>
        <taxon>Pseudomonadati</taxon>
        <taxon>Bacteroidota</taxon>
        <taxon>Flavobacteriia</taxon>
        <taxon>Flavobacteriales</taxon>
        <taxon>Flavobacteriaceae</taxon>
        <taxon>Arenibacter</taxon>
    </lineage>
</organism>
<dbReference type="Proteomes" id="UP000184231">
    <property type="component" value="Unassembled WGS sequence"/>
</dbReference>
<keyword evidence="2" id="KW-0732">Signal</keyword>
<feature type="compositionally biased region" description="Basic and acidic residues" evidence="1">
    <location>
        <begin position="372"/>
        <end position="382"/>
    </location>
</feature>
<feature type="compositionally biased region" description="Basic and acidic residues" evidence="1">
    <location>
        <begin position="298"/>
        <end position="314"/>
    </location>
</feature>
<feature type="compositionally biased region" description="Low complexity" evidence="1">
    <location>
        <begin position="328"/>
        <end position="344"/>
    </location>
</feature>
<evidence type="ECO:0000256" key="1">
    <source>
        <dbReference type="SAM" id="MobiDB-lite"/>
    </source>
</evidence>
<name>A0A1M6DL37_9FLAO</name>
<dbReference type="RefSeq" id="WP_072763485.1">
    <property type="nucleotide sequence ID" value="NZ_FQYX01000005.1"/>
</dbReference>
<feature type="compositionally biased region" description="Polar residues" evidence="1">
    <location>
        <begin position="244"/>
        <end position="254"/>
    </location>
</feature>
<dbReference type="OrthoDB" id="750023at2"/>
<protein>
    <submittedName>
        <fullName evidence="3">Uncharacterized protein</fullName>
    </submittedName>
</protein>
<feature type="signal peptide" evidence="2">
    <location>
        <begin position="1"/>
        <end position="20"/>
    </location>
</feature>
<feature type="compositionally biased region" description="Polar residues" evidence="1">
    <location>
        <begin position="410"/>
        <end position="419"/>
    </location>
</feature>
<proteinExistence type="predicted"/>
<feature type="region of interest" description="Disordered" evidence="1">
    <location>
        <begin position="229"/>
        <end position="419"/>
    </location>
</feature>
<feature type="compositionally biased region" description="Basic and acidic residues" evidence="1">
    <location>
        <begin position="229"/>
        <end position="239"/>
    </location>
</feature>
<sequence>MRNLLLLVTALILGTAPTFAASLEDKAAVSDAYRYQNSFIFIESGITFSVYPDGEFDFYIDDRVGGINANVNIGRANITFNSGYNYDPYVQYDDYGAILQIENVPIYYDYYGRVSQIGNVDIRYRNSRVSRVGGLRVYYDHRGYFSHHRGYINVYNRHYVYRPFHDYFARPAVGFHMVYHRPYRRYYEPVRYSYYRPYHYNPRRAHVHVGKHYKYHPKKHKRDKVYRNDKRVAVRDHGYRTAPASRSNRTVQQYNDRNHYRNSSSRSNAVQVNHDRNKDSKNRDSYKNNNGHRNYRGAADRSTTHRSVTKKEVTTTKSKSTNPRYQDRNNNSSTSRSARVTTRTSSKKEASSQPHRHVTRNTSATKNRHEKTRKESPSERSKSTVRTASRRSSDRESSGRVRSNVSGSNTSRTGNIRGN</sequence>
<feature type="compositionally biased region" description="Low complexity" evidence="1">
    <location>
        <begin position="400"/>
        <end position="409"/>
    </location>
</feature>
<feature type="compositionally biased region" description="Basic and acidic residues" evidence="1">
    <location>
        <begin position="273"/>
        <end position="286"/>
    </location>
</feature>
<evidence type="ECO:0000313" key="4">
    <source>
        <dbReference type="Proteomes" id="UP000184231"/>
    </source>
</evidence>
<dbReference type="STRING" id="558155.SAMN04487911_10552"/>
<accession>A0A1M6DL37</accession>
<evidence type="ECO:0000256" key="2">
    <source>
        <dbReference type="SAM" id="SignalP"/>
    </source>
</evidence>
<evidence type="ECO:0000313" key="3">
    <source>
        <dbReference type="EMBL" id="SHI73871.1"/>
    </source>
</evidence>
<keyword evidence="4" id="KW-1185">Reference proteome</keyword>
<gene>
    <name evidence="3" type="ORF">SAMN04487911_10552</name>
</gene>